<dbReference type="HOGENOM" id="CLU_403497_0_0_1"/>
<accession>B7QCQ3</accession>
<dbReference type="OrthoDB" id="63112at2759"/>
<keyword evidence="4" id="KW-1185">Reference proteome</keyword>
<gene>
    <name evidence="2" type="ORF">IscW_ISCW022773</name>
</gene>
<dbReference type="EMBL" id="ABJB010670974">
    <property type="status" value="NOT_ANNOTATED_CDS"/>
    <property type="molecule type" value="Genomic_DNA"/>
</dbReference>
<name>B7QCQ3_IXOSC</name>
<evidence type="ECO:0000313" key="3">
    <source>
        <dbReference type="EnsemblMetazoa" id="ISCW022773-PA"/>
    </source>
</evidence>
<dbReference type="EnsemblMetazoa" id="ISCW022773-RA">
    <property type="protein sequence ID" value="ISCW022773-PA"/>
    <property type="gene ID" value="ISCW022773"/>
</dbReference>
<dbReference type="AlphaFoldDB" id="B7QCQ3"/>
<reference evidence="3" key="2">
    <citation type="submission" date="2020-05" db="UniProtKB">
        <authorList>
            <consortium name="EnsemblMetazoa"/>
        </authorList>
    </citation>
    <scope>IDENTIFICATION</scope>
    <source>
        <strain evidence="3">wikel</strain>
    </source>
</reference>
<reference evidence="2 4" key="1">
    <citation type="submission" date="2008-03" db="EMBL/GenBank/DDBJ databases">
        <title>Annotation of Ixodes scapularis.</title>
        <authorList>
            <consortium name="Ixodes scapularis Genome Project Consortium"/>
            <person name="Caler E."/>
            <person name="Hannick L.I."/>
            <person name="Bidwell S."/>
            <person name="Joardar V."/>
            <person name="Thiagarajan M."/>
            <person name="Amedeo P."/>
            <person name="Galinsky K.J."/>
            <person name="Schobel S."/>
            <person name="Inman J."/>
            <person name="Hostetler J."/>
            <person name="Miller J."/>
            <person name="Hammond M."/>
            <person name="Megy K."/>
            <person name="Lawson D."/>
            <person name="Kodira C."/>
            <person name="Sutton G."/>
            <person name="Meyer J."/>
            <person name="Hill C.A."/>
            <person name="Birren B."/>
            <person name="Nene V."/>
            <person name="Collins F."/>
            <person name="Alarcon-Chaidez F."/>
            <person name="Wikel S."/>
            <person name="Strausberg R."/>
        </authorList>
    </citation>
    <scope>NUCLEOTIDE SEQUENCE [LARGE SCALE GENOMIC DNA]</scope>
    <source>
        <strain evidence="4">Wikel</strain>
        <strain evidence="2">Wikel colony</strain>
    </source>
</reference>
<dbReference type="EMBL" id="ABJB010060059">
    <property type="status" value="NOT_ANNOTATED_CDS"/>
    <property type="molecule type" value="Genomic_DNA"/>
</dbReference>
<dbReference type="Gene3D" id="3.80.10.10">
    <property type="entry name" value="Ribonuclease Inhibitor"/>
    <property type="match status" value="1"/>
</dbReference>
<feature type="region of interest" description="Disordered" evidence="1">
    <location>
        <begin position="1"/>
        <end position="25"/>
    </location>
</feature>
<protein>
    <submittedName>
        <fullName evidence="2 3">Uncharacterized protein</fullName>
    </submittedName>
</protein>
<dbReference type="VEuPathDB" id="VectorBase:ISCW022773"/>
<dbReference type="PaxDb" id="6945-B7QCQ3"/>
<sequence>MSAADAVAADVTQATGQDQSLRAAASPRNDVFKTSRCLLSVIEAYAPPPLGSRERRPLHKESLAARDATVYVSRRQLVSPSLSARRCRCQRRSPAQVFTCSRRDLNGSVHVPPLFITRRGALSPQKEKQPPHGNTRVSRFEQQPKSRHRAGRAAAPTMAPPMPKNDADLNDAQSSDRPRIVLPWSLRQRCLDEVSRNVWRWSKSLDEGSECSGGTPSTPLEDNPFVDYPVHVRQDLLESILDDEGRSPAVRRVAELLLVSGLESFDLSCLDDFSTVDLQFILQLLEEHGSSLRELTISGLWMFSSESEDIVRRLLSAASNLRVLRIQDIYRDNFEVLVRSCPLLQRLEVMHHSINADDIDSVTRIVQLENLPVQQSLMQVSLPASVDGEGIISLIETFPNLQIVRCVYLESVLDSLDSRTGSGQREWWENRLSRIHALQSGHPMGWGSVERLVAWFPQLEEVVLHVQDGMNIRELSKLKRLRSLELRNSPTIPSSYTDDVLPLLALCGRRLLRLGLEHFDVIDLGRTNAMCPDLEALSLRWFILLGCSLPHPSDPTTAPSGRPGNLMRHGDDASPIHSTQEPDDIVVNIPLTSGCLRFLLRRCSHSNSSSNRSNGQEGNGLGGRQRLLIGLERFLAASGVSITRTRLMVGRDCIASPRIPRPAADVAEVSVTYPDALCHCGE</sequence>
<organism>
    <name type="scientific">Ixodes scapularis</name>
    <name type="common">Black-legged tick</name>
    <name type="synonym">Deer tick</name>
    <dbReference type="NCBI Taxonomy" id="6945"/>
    <lineage>
        <taxon>Eukaryota</taxon>
        <taxon>Metazoa</taxon>
        <taxon>Ecdysozoa</taxon>
        <taxon>Arthropoda</taxon>
        <taxon>Chelicerata</taxon>
        <taxon>Arachnida</taxon>
        <taxon>Acari</taxon>
        <taxon>Parasitiformes</taxon>
        <taxon>Ixodida</taxon>
        <taxon>Ixodoidea</taxon>
        <taxon>Ixodidae</taxon>
        <taxon>Ixodinae</taxon>
        <taxon>Ixodes</taxon>
    </lineage>
</organism>
<dbReference type="SUPFAM" id="SSF52047">
    <property type="entry name" value="RNI-like"/>
    <property type="match status" value="1"/>
</dbReference>
<dbReference type="Proteomes" id="UP000001555">
    <property type="component" value="Unassembled WGS sequence"/>
</dbReference>
<dbReference type="InterPro" id="IPR032675">
    <property type="entry name" value="LRR_dom_sf"/>
</dbReference>
<dbReference type="InParanoid" id="B7QCQ3"/>
<feature type="region of interest" description="Disordered" evidence="1">
    <location>
        <begin position="553"/>
        <end position="580"/>
    </location>
</feature>
<feature type="compositionally biased region" description="Low complexity" evidence="1">
    <location>
        <begin position="1"/>
        <end position="17"/>
    </location>
</feature>
<evidence type="ECO:0000256" key="1">
    <source>
        <dbReference type="SAM" id="MobiDB-lite"/>
    </source>
</evidence>
<evidence type="ECO:0000313" key="2">
    <source>
        <dbReference type="EMBL" id="EEC16625.1"/>
    </source>
</evidence>
<proteinExistence type="predicted"/>
<evidence type="ECO:0000313" key="4">
    <source>
        <dbReference type="Proteomes" id="UP000001555"/>
    </source>
</evidence>
<feature type="region of interest" description="Disordered" evidence="1">
    <location>
        <begin position="118"/>
        <end position="174"/>
    </location>
</feature>
<dbReference type="EMBL" id="DS909250">
    <property type="protein sequence ID" value="EEC16625.1"/>
    <property type="molecule type" value="Genomic_DNA"/>
</dbReference>
<dbReference type="VEuPathDB" id="VectorBase:ISCI022773"/>
<dbReference type="VEuPathDB" id="VectorBase:ISCP_033194"/>